<name>A0A4S4N0I1_9APHY</name>
<reference evidence="2 3" key="1">
    <citation type="submission" date="2019-02" db="EMBL/GenBank/DDBJ databases">
        <title>Genome sequencing of the rare red list fungi Antrodiella citrinella (Flaviporus citrinellus).</title>
        <authorList>
            <person name="Buettner E."/>
            <person name="Kellner H."/>
        </authorList>
    </citation>
    <scope>NUCLEOTIDE SEQUENCE [LARGE SCALE GENOMIC DNA]</scope>
    <source>
        <strain evidence="2 3">DSM 108506</strain>
    </source>
</reference>
<comment type="caution">
    <text evidence="2">The sequence shown here is derived from an EMBL/GenBank/DDBJ whole genome shotgun (WGS) entry which is preliminary data.</text>
</comment>
<gene>
    <name evidence="2" type="ORF">EUX98_g2960</name>
</gene>
<dbReference type="Proteomes" id="UP000308730">
    <property type="component" value="Unassembled WGS sequence"/>
</dbReference>
<evidence type="ECO:0000259" key="1">
    <source>
        <dbReference type="Pfam" id="PF12550"/>
    </source>
</evidence>
<dbReference type="Pfam" id="PF12550">
    <property type="entry name" value="GCR1_C"/>
    <property type="match status" value="1"/>
</dbReference>
<accession>A0A4S4N0I1</accession>
<organism evidence="2 3">
    <name type="scientific">Antrodiella citrinella</name>
    <dbReference type="NCBI Taxonomy" id="2447956"/>
    <lineage>
        <taxon>Eukaryota</taxon>
        <taxon>Fungi</taxon>
        <taxon>Dikarya</taxon>
        <taxon>Basidiomycota</taxon>
        <taxon>Agaricomycotina</taxon>
        <taxon>Agaricomycetes</taxon>
        <taxon>Polyporales</taxon>
        <taxon>Steccherinaceae</taxon>
        <taxon>Antrodiella</taxon>
    </lineage>
</organism>
<dbReference type="EMBL" id="SGPM01000053">
    <property type="protein sequence ID" value="THH31238.1"/>
    <property type="molecule type" value="Genomic_DNA"/>
</dbReference>
<feature type="domain" description="Transcription activator GCR1-like" evidence="1">
    <location>
        <begin position="103"/>
        <end position="161"/>
    </location>
</feature>
<proteinExistence type="predicted"/>
<dbReference type="InterPro" id="IPR022210">
    <property type="entry name" value="TF_GCR1-like"/>
</dbReference>
<keyword evidence="3" id="KW-1185">Reference proteome</keyword>
<dbReference type="AlphaFoldDB" id="A0A4S4N0I1"/>
<dbReference type="OrthoDB" id="2663544at2759"/>
<protein>
    <recommendedName>
        <fullName evidence="1">Transcription activator GCR1-like domain-containing protein</fullName>
    </recommendedName>
</protein>
<sequence length="163" mass="18040">MEASALMQWHAQRDTLQALFATPPSVHPPSTVLTVSAAAPAPAHVAPAPVAAPDPFVALPTQTTEEVKWAALAARYGDDCLRAHPTWVFVNGNWLPTYNHLPVRTITDVWSEYVDGISLNLPVRLLCEGWGAKWKENICSRITESSRHMSIVKLIEELSKKHR</sequence>
<evidence type="ECO:0000313" key="2">
    <source>
        <dbReference type="EMBL" id="THH31238.1"/>
    </source>
</evidence>
<evidence type="ECO:0000313" key="3">
    <source>
        <dbReference type="Proteomes" id="UP000308730"/>
    </source>
</evidence>